<evidence type="ECO:0000313" key="3">
    <source>
        <dbReference type="EMBL" id="AEE52254.1"/>
    </source>
</evidence>
<reference key="2">
    <citation type="submission" date="2011-04" db="EMBL/GenBank/DDBJ databases">
        <title>Complete sequence of chromosome of Haliscomenobacter hydrossis DSM 1100.</title>
        <authorList>
            <consortium name="US DOE Joint Genome Institute (JGI-PGF)"/>
            <person name="Lucas S."/>
            <person name="Han J."/>
            <person name="Lapidus A."/>
            <person name="Bruce D."/>
            <person name="Goodwin L."/>
            <person name="Pitluck S."/>
            <person name="Peters L."/>
            <person name="Kyrpides N."/>
            <person name="Mavromatis K."/>
            <person name="Ivanova N."/>
            <person name="Ovchinnikova G."/>
            <person name="Pagani I."/>
            <person name="Daligault H."/>
            <person name="Detter J.C."/>
            <person name="Han C."/>
            <person name="Land M."/>
            <person name="Hauser L."/>
            <person name="Markowitz V."/>
            <person name="Cheng J.-F."/>
            <person name="Hugenholtz P."/>
            <person name="Woyke T."/>
            <person name="Wu D."/>
            <person name="Verbarg S."/>
            <person name="Frueling A."/>
            <person name="Brambilla E."/>
            <person name="Klenk H.-P."/>
            <person name="Eisen J.A."/>
        </authorList>
    </citation>
    <scope>NUCLEOTIDE SEQUENCE</scope>
    <source>
        <strain>DSM 1100</strain>
    </source>
</reference>
<sequence length="164" mass="17981">MRNILIVTALLLSTPVLLSAQATASFGNVKQAQMDLSTTVRLLEQNILLALTAGVIFLGVIFVCYVIKENANSNRVQQAKRNHFLSLIVLVVGTGIFCSSCGVAQEVQATPSDLAQEHLQRGCPHHHPNQEPLAFVNIYRSIGYPAQRISTCKFCGHRLVDPRD</sequence>
<dbReference type="AlphaFoldDB" id="F4KQW9"/>
<feature type="chain" id="PRO_5003311917" evidence="2">
    <location>
        <begin position="25"/>
        <end position="164"/>
    </location>
</feature>
<reference evidence="3 4" key="1">
    <citation type="journal article" date="2011" name="Stand. Genomic Sci.">
        <title>Complete genome sequence of Haliscomenobacter hydrossis type strain (O).</title>
        <authorList>
            <consortium name="US DOE Joint Genome Institute (JGI-PGF)"/>
            <person name="Daligault H."/>
            <person name="Lapidus A."/>
            <person name="Zeytun A."/>
            <person name="Nolan M."/>
            <person name="Lucas S."/>
            <person name="Del Rio T.G."/>
            <person name="Tice H."/>
            <person name="Cheng J.F."/>
            <person name="Tapia R."/>
            <person name="Han C."/>
            <person name="Goodwin L."/>
            <person name="Pitluck S."/>
            <person name="Liolios K."/>
            <person name="Pagani I."/>
            <person name="Ivanova N."/>
            <person name="Huntemann M."/>
            <person name="Mavromatis K."/>
            <person name="Mikhailova N."/>
            <person name="Pati A."/>
            <person name="Chen A."/>
            <person name="Palaniappan K."/>
            <person name="Land M."/>
            <person name="Hauser L."/>
            <person name="Brambilla E.M."/>
            <person name="Rohde M."/>
            <person name="Verbarg S."/>
            <person name="Goker M."/>
            <person name="Bristow J."/>
            <person name="Eisen J.A."/>
            <person name="Markowitz V."/>
            <person name="Hugenholtz P."/>
            <person name="Kyrpides N.C."/>
            <person name="Klenk H.P."/>
            <person name="Woyke T."/>
        </authorList>
    </citation>
    <scope>NUCLEOTIDE SEQUENCE [LARGE SCALE GENOMIC DNA]</scope>
    <source>
        <strain evidence="4">ATCC 27775 / DSM 1100 / LMG 10767 / O</strain>
    </source>
</reference>
<keyword evidence="2" id="KW-0732">Signal</keyword>
<dbReference type="RefSeq" id="WP_013766792.1">
    <property type="nucleotide sequence ID" value="NC_015510.1"/>
</dbReference>
<keyword evidence="1" id="KW-1133">Transmembrane helix</keyword>
<proteinExistence type="predicted"/>
<dbReference type="KEGG" id="hhy:Halhy_4411"/>
<feature type="transmembrane region" description="Helical" evidence="1">
    <location>
        <begin position="46"/>
        <end position="67"/>
    </location>
</feature>
<keyword evidence="4" id="KW-1185">Reference proteome</keyword>
<dbReference type="HOGENOM" id="CLU_1616706_0_0_10"/>
<keyword evidence="1" id="KW-0472">Membrane</keyword>
<evidence type="ECO:0000256" key="1">
    <source>
        <dbReference type="SAM" id="Phobius"/>
    </source>
</evidence>
<organism evidence="3 4">
    <name type="scientific">Haliscomenobacter hydrossis (strain ATCC 27775 / DSM 1100 / LMG 10767 / O)</name>
    <dbReference type="NCBI Taxonomy" id="760192"/>
    <lineage>
        <taxon>Bacteria</taxon>
        <taxon>Pseudomonadati</taxon>
        <taxon>Bacteroidota</taxon>
        <taxon>Saprospiria</taxon>
        <taxon>Saprospirales</taxon>
        <taxon>Haliscomenobacteraceae</taxon>
        <taxon>Haliscomenobacter</taxon>
    </lineage>
</organism>
<accession>F4KQW9</accession>
<dbReference type="Proteomes" id="UP000008461">
    <property type="component" value="Chromosome"/>
</dbReference>
<evidence type="ECO:0000256" key="2">
    <source>
        <dbReference type="SAM" id="SignalP"/>
    </source>
</evidence>
<dbReference type="STRING" id="760192.Halhy_4411"/>
<gene>
    <name evidence="3" type="ordered locus">Halhy_4411</name>
</gene>
<evidence type="ECO:0000313" key="4">
    <source>
        <dbReference type="Proteomes" id="UP000008461"/>
    </source>
</evidence>
<dbReference type="EMBL" id="CP002691">
    <property type="protein sequence ID" value="AEE52254.1"/>
    <property type="molecule type" value="Genomic_DNA"/>
</dbReference>
<feature type="transmembrane region" description="Helical" evidence="1">
    <location>
        <begin position="87"/>
        <end position="105"/>
    </location>
</feature>
<name>F4KQW9_HALH1</name>
<protein>
    <submittedName>
        <fullName evidence="3">Uncharacterized protein</fullName>
    </submittedName>
</protein>
<keyword evidence="1" id="KW-0812">Transmembrane</keyword>
<feature type="signal peptide" evidence="2">
    <location>
        <begin position="1"/>
        <end position="24"/>
    </location>
</feature>